<sequence length="598" mass="69903">MNGVGFSLSIFSLALALTGTAVSAQTTPDTGTPIQANAAAVTFSQAELDQMLAPIALYPDTVLSHILIAATYPLEIVKATRWLSAQSAMTSEQALKAAENEPWDPSVRALVAFPPLLTKMNNELEWTQKLGDAFLIQEAQLMATVQALRERAYASGHLKDQEHITVQRQEKVIVIEPRTPEVVYVPVYDTRVVYGDWMWREYPPIHWPYPDYHSGGSYVYWGVGARVSSAFYFSTFYWPQRQIVVINHHRPNYYHRHHDIVRHEERRHWRHNPKHRHGVVYHQSYQPTREMRGQGYQQADVGERRRWAADQRQRNNISVPEDRRVREQYPEQQRATVINHERSGTDIDRDRLRQHREGDPQRHQQRSRELDVVNGQQAENPAAERQINVDAGRHQDNSREMRGRIEQTEPLNSDQPTRERSVYSAPERVESVERPAIDTAEPIRRERPVYETPRVERQERPVYEAPKPIERQERPVYDAPRPIERQERPVYEAPRPIERQERPVYEAPRPIERQEPVYEAPRPIERQEPVYEAPRPIERAEPAYEAPRPIERPQPSFQASRQFDRPQRQHDVSRHDAGRHDSGRQQRQRTSESRGSIE</sequence>
<feature type="compositionally biased region" description="Basic and acidic residues" evidence="1">
    <location>
        <begin position="471"/>
        <end position="542"/>
    </location>
</feature>
<evidence type="ECO:0000313" key="4">
    <source>
        <dbReference type="Proteomes" id="UP000283077"/>
    </source>
</evidence>
<feature type="compositionally biased region" description="Basic and acidic residues" evidence="1">
    <location>
        <begin position="562"/>
        <end position="598"/>
    </location>
</feature>
<feature type="compositionally biased region" description="Basic and acidic residues" evidence="1">
    <location>
        <begin position="301"/>
        <end position="313"/>
    </location>
</feature>
<feature type="signal peptide" evidence="2">
    <location>
        <begin position="1"/>
        <end position="23"/>
    </location>
</feature>
<feature type="region of interest" description="Disordered" evidence="1">
    <location>
        <begin position="287"/>
        <end position="427"/>
    </location>
</feature>
<keyword evidence="2" id="KW-0732">Signal</keyword>
<feature type="compositionally biased region" description="Basic and acidic residues" evidence="1">
    <location>
        <begin position="320"/>
        <end position="329"/>
    </location>
</feature>
<evidence type="ECO:0000313" key="3">
    <source>
        <dbReference type="EMBL" id="RVU40864.1"/>
    </source>
</evidence>
<gene>
    <name evidence="3" type="ORF">EOE67_04615</name>
</gene>
<dbReference type="OrthoDB" id="197257at2"/>
<evidence type="ECO:0000256" key="1">
    <source>
        <dbReference type="SAM" id="MobiDB-lite"/>
    </source>
</evidence>
<dbReference type="PANTHER" id="PTHR40269">
    <property type="entry name" value="OUTER MEMBRANE PROTEIN-RELATED"/>
    <property type="match status" value="1"/>
</dbReference>
<dbReference type="EMBL" id="SACS01000003">
    <property type="protein sequence ID" value="RVU40864.1"/>
    <property type="molecule type" value="Genomic_DNA"/>
</dbReference>
<dbReference type="Proteomes" id="UP000283077">
    <property type="component" value="Unassembled WGS sequence"/>
</dbReference>
<feature type="compositionally biased region" description="Basic and acidic residues" evidence="1">
    <location>
        <begin position="416"/>
        <end position="427"/>
    </location>
</feature>
<feature type="region of interest" description="Disordered" evidence="1">
    <location>
        <begin position="471"/>
        <end position="598"/>
    </location>
</feature>
<dbReference type="AlphaFoldDB" id="A0A437R255"/>
<dbReference type="InterPro" id="IPR021728">
    <property type="entry name" value="DUF3300"/>
</dbReference>
<organism evidence="3 4">
    <name type="scientific">Rheinheimera riviphila</name>
    <dbReference type="NCBI Taxonomy" id="1834037"/>
    <lineage>
        <taxon>Bacteria</taxon>
        <taxon>Pseudomonadati</taxon>
        <taxon>Pseudomonadota</taxon>
        <taxon>Gammaproteobacteria</taxon>
        <taxon>Chromatiales</taxon>
        <taxon>Chromatiaceae</taxon>
        <taxon>Rheinheimera</taxon>
    </lineage>
</organism>
<protein>
    <submittedName>
        <fullName evidence="3">DUF3300 domain-containing protein</fullName>
    </submittedName>
</protein>
<dbReference type="Pfam" id="PF11737">
    <property type="entry name" value="DUF3300"/>
    <property type="match status" value="1"/>
</dbReference>
<proteinExistence type="predicted"/>
<feature type="chain" id="PRO_5019386010" evidence="2">
    <location>
        <begin position="24"/>
        <end position="598"/>
    </location>
</feature>
<dbReference type="RefSeq" id="WP_127697873.1">
    <property type="nucleotide sequence ID" value="NZ_SACS01000003.1"/>
</dbReference>
<comment type="caution">
    <text evidence="3">The sequence shown here is derived from an EMBL/GenBank/DDBJ whole genome shotgun (WGS) entry which is preliminary data.</text>
</comment>
<evidence type="ECO:0000256" key="2">
    <source>
        <dbReference type="SAM" id="SignalP"/>
    </source>
</evidence>
<accession>A0A437R255</accession>
<name>A0A437R255_9GAMM</name>
<feature type="compositionally biased region" description="Basic and acidic residues" evidence="1">
    <location>
        <begin position="391"/>
        <end position="407"/>
    </location>
</feature>
<reference evidence="3 4" key="1">
    <citation type="submission" date="2019-01" db="EMBL/GenBank/DDBJ databases">
        <authorList>
            <person name="Chen W.-M."/>
        </authorList>
    </citation>
    <scope>NUCLEOTIDE SEQUENCE [LARGE SCALE GENOMIC DNA]</scope>
    <source>
        <strain evidence="3 4">KYPC3</strain>
    </source>
</reference>
<dbReference type="PANTHER" id="PTHR40269:SF1">
    <property type="entry name" value="OUTER MEMBRANE PROTEIN"/>
    <property type="match status" value="1"/>
</dbReference>
<feature type="compositionally biased region" description="Basic and acidic residues" evidence="1">
    <location>
        <begin position="339"/>
        <end position="371"/>
    </location>
</feature>
<keyword evidence="4" id="KW-1185">Reference proteome</keyword>